<gene>
    <name evidence="2" type="ORF">SAMN02910411_1969</name>
</gene>
<evidence type="ECO:0000313" key="2">
    <source>
        <dbReference type="EMBL" id="SOC03897.1"/>
    </source>
</evidence>
<accession>A0A285S8V8</accession>
<feature type="domain" description="DUF2281" evidence="1">
    <location>
        <begin position="5"/>
        <end position="65"/>
    </location>
</feature>
<dbReference type="Pfam" id="PF10047">
    <property type="entry name" value="DUF2281"/>
    <property type="match status" value="1"/>
</dbReference>
<evidence type="ECO:0000259" key="1">
    <source>
        <dbReference type="Pfam" id="PF10047"/>
    </source>
</evidence>
<dbReference type="InterPro" id="IPR018739">
    <property type="entry name" value="DUF2281"/>
</dbReference>
<dbReference type="RefSeq" id="WP_097076323.1">
    <property type="nucleotide sequence ID" value="NZ_OBMR01000006.1"/>
</dbReference>
<evidence type="ECO:0000313" key="3">
    <source>
        <dbReference type="Proteomes" id="UP000219563"/>
    </source>
</evidence>
<proteinExistence type="predicted"/>
<dbReference type="Proteomes" id="UP000219563">
    <property type="component" value="Unassembled WGS sequence"/>
</dbReference>
<reference evidence="2 3" key="1">
    <citation type="submission" date="2017-08" db="EMBL/GenBank/DDBJ databases">
        <authorList>
            <person name="de Groot N.N."/>
        </authorList>
    </citation>
    <scope>NUCLEOTIDE SEQUENCE [LARGE SCALE GENOMIC DNA]</scope>
    <source>
        <strain evidence="2 3">DSM 9787</strain>
    </source>
</reference>
<organism evidence="2 3">
    <name type="scientific">Pseudobutyrivibrio ruminis DSM 9787</name>
    <dbReference type="NCBI Taxonomy" id="1123011"/>
    <lineage>
        <taxon>Bacteria</taxon>
        <taxon>Bacillati</taxon>
        <taxon>Bacillota</taxon>
        <taxon>Clostridia</taxon>
        <taxon>Lachnospirales</taxon>
        <taxon>Lachnospiraceae</taxon>
        <taxon>Pseudobutyrivibrio</taxon>
    </lineage>
</organism>
<protein>
    <recommendedName>
        <fullName evidence="1">DUF2281 domain-containing protein</fullName>
    </recommendedName>
</protein>
<dbReference type="AlphaFoldDB" id="A0A285S8V8"/>
<name>A0A285S8V8_9FIRM</name>
<dbReference type="EMBL" id="OBMR01000006">
    <property type="protein sequence ID" value="SOC03897.1"/>
    <property type="molecule type" value="Genomic_DNA"/>
</dbReference>
<sequence length="66" mass="7863">MAYAELLEEVKGLNESDMAEVVDFVRFLKTKYNSKTKYRESNMLKGKLNYMAEDFDDSIDEFKEYM</sequence>